<evidence type="ECO:0000313" key="1">
    <source>
        <dbReference type="EMBL" id="GAV06653.1"/>
    </source>
</evidence>
<name>A0A1D1W1T0_RAMVA</name>
<organism evidence="1 2">
    <name type="scientific">Ramazzottius varieornatus</name>
    <name type="common">Water bear</name>
    <name type="synonym">Tardigrade</name>
    <dbReference type="NCBI Taxonomy" id="947166"/>
    <lineage>
        <taxon>Eukaryota</taxon>
        <taxon>Metazoa</taxon>
        <taxon>Ecdysozoa</taxon>
        <taxon>Tardigrada</taxon>
        <taxon>Eutardigrada</taxon>
        <taxon>Parachela</taxon>
        <taxon>Hypsibioidea</taxon>
        <taxon>Ramazzottiidae</taxon>
        <taxon>Ramazzottius</taxon>
    </lineage>
</organism>
<gene>
    <name evidence="1" type="primary">RvY_16609</name>
    <name evidence="1" type="synonym">RvY_16609.1</name>
    <name evidence="1" type="ORF">RvY_16609-1</name>
</gene>
<proteinExistence type="predicted"/>
<dbReference type="EMBL" id="BDGG01000014">
    <property type="protein sequence ID" value="GAV06653.1"/>
    <property type="molecule type" value="Genomic_DNA"/>
</dbReference>
<dbReference type="AlphaFoldDB" id="A0A1D1W1T0"/>
<dbReference type="Proteomes" id="UP000186922">
    <property type="component" value="Unassembled WGS sequence"/>
</dbReference>
<reference evidence="1 2" key="1">
    <citation type="journal article" date="2016" name="Nat. Commun.">
        <title>Extremotolerant tardigrade genome and improved radiotolerance of human cultured cells by tardigrade-unique protein.</title>
        <authorList>
            <person name="Hashimoto T."/>
            <person name="Horikawa D.D."/>
            <person name="Saito Y."/>
            <person name="Kuwahara H."/>
            <person name="Kozuka-Hata H."/>
            <person name="Shin-I T."/>
            <person name="Minakuchi Y."/>
            <person name="Ohishi K."/>
            <person name="Motoyama A."/>
            <person name="Aizu T."/>
            <person name="Enomoto A."/>
            <person name="Kondo K."/>
            <person name="Tanaka S."/>
            <person name="Hara Y."/>
            <person name="Koshikawa S."/>
            <person name="Sagara H."/>
            <person name="Miura T."/>
            <person name="Yokobori S."/>
            <person name="Miyagawa K."/>
            <person name="Suzuki Y."/>
            <person name="Kubo T."/>
            <person name="Oyama M."/>
            <person name="Kohara Y."/>
            <person name="Fujiyama A."/>
            <person name="Arakawa K."/>
            <person name="Katayama T."/>
            <person name="Toyoda A."/>
            <person name="Kunieda T."/>
        </authorList>
    </citation>
    <scope>NUCLEOTIDE SEQUENCE [LARGE SCALE GENOMIC DNA]</scope>
    <source>
        <strain evidence="1 2">YOKOZUNA-1</strain>
    </source>
</reference>
<comment type="caution">
    <text evidence="1">The sequence shown here is derived from an EMBL/GenBank/DDBJ whole genome shotgun (WGS) entry which is preliminary data.</text>
</comment>
<protein>
    <submittedName>
        <fullName evidence="1">Uncharacterized protein</fullName>
    </submittedName>
</protein>
<accession>A0A1D1W1T0</accession>
<sequence>MEKGTMEKGFLLLLALKENLAIRRTSKHNFKHAYVLFVHTSTQFYSTPNFRFWSFGLRFFPSSVPQSSHQSGTDGQRSAEQQHAAKIFYGGFGEIWCNLVFRLFARDAYTIFAQKKLKHRGQSFHRSQA</sequence>
<evidence type="ECO:0000313" key="2">
    <source>
        <dbReference type="Proteomes" id="UP000186922"/>
    </source>
</evidence>
<keyword evidence="2" id="KW-1185">Reference proteome</keyword>